<accession>A0AAD7NTT6</accession>
<organism evidence="1 2">
    <name type="scientific">Mycena metata</name>
    <dbReference type="NCBI Taxonomy" id="1033252"/>
    <lineage>
        <taxon>Eukaryota</taxon>
        <taxon>Fungi</taxon>
        <taxon>Dikarya</taxon>
        <taxon>Basidiomycota</taxon>
        <taxon>Agaricomycotina</taxon>
        <taxon>Agaricomycetes</taxon>
        <taxon>Agaricomycetidae</taxon>
        <taxon>Agaricales</taxon>
        <taxon>Marasmiineae</taxon>
        <taxon>Mycenaceae</taxon>
        <taxon>Mycena</taxon>
    </lineage>
</organism>
<dbReference type="Proteomes" id="UP001215598">
    <property type="component" value="Unassembled WGS sequence"/>
</dbReference>
<reference evidence="1" key="1">
    <citation type="submission" date="2023-03" db="EMBL/GenBank/DDBJ databases">
        <title>Massive genome expansion in bonnet fungi (Mycena s.s.) driven by repeated elements and novel gene families across ecological guilds.</title>
        <authorList>
            <consortium name="Lawrence Berkeley National Laboratory"/>
            <person name="Harder C.B."/>
            <person name="Miyauchi S."/>
            <person name="Viragh M."/>
            <person name="Kuo A."/>
            <person name="Thoen E."/>
            <person name="Andreopoulos B."/>
            <person name="Lu D."/>
            <person name="Skrede I."/>
            <person name="Drula E."/>
            <person name="Henrissat B."/>
            <person name="Morin E."/>
            <person name="Kohler A."/>
            <person name="Barry K."/>
            <person name="LaButti K."/>
            <person name="Morin E."/>
            <person name="Salamov A."/>
            <person name="Lipzen A."/>
            <person name="Mereny Z."/>
            <person name="Hegedus B."/>
            <person name="Baldrian P."/>
            <person name="Stursova M."/>
            <person name="Weitz H."/>
            <person name="Taylor A."/>
            <person name="Grigoriev I.V."/>
            <person name="Nagy L.G."/>
            <person name="Martin F."/>
            <person name="Kauserud H."/>
        </authorList>
    </citation>
    <scope>NUCLEOTIDE SEQUENCE</scope>
    <source>
        <strain evidence="1">CBHHK182m</strain>
    </source>
</reference>
<comment type="caution">
    <text evidence="1">The sequence shown here is derived from an EMBL/GenBank/DDBJ whole genome shotgun (WGS) entry which is preliminary data.</text>
</comment>
<protein>
    <submittedName>
        <fullName evidence="1">Uncharacterized protein</fullName>
    </submittedName>
</protein>
<keyword evidence="2" id="KW-1185">Reference proteome</keyword>
<dbReference type="EMBL" id="JARKIB010000011">
    <property type="protein sequence ID" value="KAJ7774797.1"/>
    <property type="molecule type" value="Genomic_DNA"/>
</dbReference>
<evidence type="ECO:0000313" key="2">
    <source>
        <dbReference type="Proteomes" id="UP001215598"/>
    </source>
</evidence>
<sequence>MPVEGSTWIARSSLVLCRRDTERLLIRRGRRNTLPQFQPSSCSNSLLFTTTTMCKWRQGRHNYTGCGHVWDVSPEEIKCDSTRCKFSSKHPSRCGPNCTTSEWSIANFLNSTLALSLEYALTVSGNKEEAKTASC</sequence>
<dbReference type="AlphaFoldDB" id="A0AAD7NTT6"/>
<proteinExistence type="predicted"/>
<name>A0AAD7NTT6_9AGAR</name>
<gene>
    <name evidence="1" type="ORF">B0H16DRAFT_74831</name>
</gene>
<evidence type="ECO:0000313" key="1">
    <source>
        <dbReference type="EMBL" id="KAJ7774797.1"/>
    </source>
</evidence>